<protein>
    <submittedName>
        <fullName evidence="2">Uncharacterized protein</fullName>
    </submittedName>
</protein>
<keyword evidence="1" id="KW-0472">Membrane</keyword>
<feature type="transmembrane region" description="Helical" evidence="1">
    <location>
        <begin position="37"/>
        <end position="63"/>
    </location>
</feature>
<keyword evidence="1" id="KW-0812">Transmembrane</keyword>
<gene>
    <name evidence="2" type="ORF">MM415B06482_0006</name>
</gene>
<evidence type="ECO:0000313" key="2">
    <source>
        <dbReference type="EMBL" id="QJA97225.1"/>
    </source>
</evidence>
<organism evidence="2">
    <name type="scientific">viral metagenome</name>
    <dbReference type="NCBI Taxonomy" id="1070528"/>
    <lineage>
        <taxon>unclassified sequences</taxon>
        <taxon>metagenomes</taxon>
        <taxon>organismal metagenomes</taxon>
    </lineage>
</organism>
<feature type="transmembrane region" description="Helical" evidence="1">
    <location>
        <begin position="70"/>
        <end position="90"/>
    </location>
</feature>
<sequence length="214" mass="23980">MKFSISNGRAIDSSARPFQVIEPYRTQTVHADVTVPLYQAVIGASLVGAVATVTAWCAITFILKIKMPELTVLGGVFALAFTGAFAYLWFTNVGFSRSTIIRIERAVGVDLDGDGKIGNGHPLKTNKTPSPPHMTERDKFREFVTHCYEFGTTYAALRQWYRDPDIDRYVTWCLEYGIGKLRGRTNKSGWETTMDEAEALKLVDGLEWIERGMK</sequence>
<accession>A0A6M3LX28</accession>
<reference evidence="2" key="1">
    <citation type="submission" date="2020-03" db="EMBL/GenBank/DDBJ databases">
        <title>The deep terrestrial virosphere.</title>
        <authorList>
            <person name="Holmfeldt K."/>
            <person name="Nilsson E."/>
            <person name="Simone D."/>
            <person name="Lopez-Fernandez M."/>
            <person name="Wu X."/>
            <person name="de Brujin I."/>
            <person name="Lundin D."/>
            <person name="Andersson A."/>
            <person name="Bertilsson S."/>
            <person name="Dopson M."/>
        </authorList>
    </citation>
    <scope>NUCLEOTIDE SEQUENCE</scope>
    <source>
        <strain evidence="2">MM415B06482</strain>
    </source>
</reference>
<keyword evidence="1" id="KW-1133">Transmembrane helix</keyword>
<dbReference type="AlphaFoldDB" id="A0A6M3LX28"/>
<proteinExistence type="predicted"/>
<name>A0A6M3LX28_9ZZZZ</name>
<dbReference type="EMBL" id="MT143474">
    <property type="protein sequence ID" value="QJA97225.1"/>
    <property type="molecule type" value="Genomic_DNA"/>
</dbReference>
<evidence type="ECO:0000256" key="1">
    <source>
        <dbReference type="SAM" id="Phobius"/>
    </source>
</evidence>